<keyword evidence="4" id="KW-1185">Reference proteome</keyword>
<sequence>MRFKTLATVATLWVSTAIHAQPLTLAEAMRRAETASATVLARQAQLAAVEGQQREAARPLSSNPELTVEAGRRRAAGVSGSATEYAVGVAQALELGGQQGRRREAAAAAIEALRAEIDDARRQARADAATRFQAIVAAQRRVLLERRSTELFDSVSQASSASTFSGNAFSGGRGSADAPAAFGRQVDASCAGDWGEGFCSEQDASASNASVQATARDQALAGVFMRVPLVLSGFEQDSD</sequence>
<gene>
    <name evidence="3" type="ORF">HQN59_24505</name>
</gene>
<feature type="signal peptide" evidence="2">
    <location>
        <begin position="1"/>
        <end position="20"/>
    </location>
</feature>
<evidence type="ECO:0000256" key="1">
    <source>
        <dbReference type="SAM" id="Coils"/>
    </source>
</evidence>
<organism evidence="3 4">
    <name type="scientific">Piscinibacter koreensis</name>
    <dbReference type="NCBI Taxonomy" id="2742824"/>
    <lineage>
        <taxon>Bacteria</taxon>
        <taxon>Pseudomonadati</taxon>
        <taxon>Pseudomonadota</taxon>
        <taxon>Betaproteobacteria</taxon>
        <taxon>Burkholderiales</taxon>
        <taxon>Sphaerotilaceae</taxon>
        <taxon>Piscinibacter</taxon>
    </lineage>
</organism>
<dbReference type="RefSeq" id="WP_176071769.1">
    <property type="nucleotide sequence ID" value="NZ_JABWMJ010000019.1"/>
</dbReference>
<dbReference type="AlphaFoldDB" id="A0A7Y6NTB1"/>
<evidence type="ECO:0000313" key="4">
    <source>
        <dbReference type="Proteomes" id="UP000529637"/>
    </source>
</evidence>
<accession>A0A7Y6NTB1</accession>
<protein>
    <submittedName>
        <fullName evidence="3">TolC family protein</fullName>
    </submittedName>
</protein>
<dbReference type="EMBL" id="JABWMJ010000019">
    <property type="protein sequence ID" value="NUZ08909.1"/>
    <property type="molecule type" value="Genomic_DNA"/>
</dbReference>
<dbReference type="GO" id="GO:0015562">
    <property type="term" value="F:efflux transmembrane transporter activity"/>
    <property type="evidence" value="ECO:0007669"/>
    <property type="project" value="InterPro"/>
</dbReference>
<keyword evidence="2" id="KW-0732">Signal</keyword>
<dbReference type="Proteomes" id="UP000529637">
    <property type="component" value="Unassembled WGS sequence"/>
</dbReference>
<feature type="coiled-coil region" evidence="1">
    <location>
        <begin position="103"/>
        <end position="130"/>
    </location>
</feature>
<evidence type="ECO:0000256" key="2">
    <source>
        <dbReference type="SAM" id="SignalP"/>
    </source>
</evidence>
<feature type="chain" id="PRO_5030513038" evidence="2">
    <location>
        <begin position="21"/>
        <end position="239"/>
    </location>
</feature>
<comment type="caution">
    <text evidence="3">The sequence shown here is derived from an EMBL/GenBank/DDBJ whole genome shotgun (WGS) entry which is preliminary data.</text>
</comment>
<dbReference type="Gene3D" id="1.20.1600.10">
    <property type="entry name" value="Outer membrane efflux proteins (OEP)"/>
    <property type="match status" value="1"/>
</dbReference>
<reference evidence="3 4" key="1">
    <citation type="submission" date="2020-06" db="EMBL/GenBank/DDBJ databases">
        <title>Schlegella sp. ID0723 isolated from air conditioner.</title>
        <authorList>
            <person name="Kim D.Y."/>
            <person name="Kim D.-U."/>
        </authorList>
    </citation>
    <scope>NUCLEOTIDE SEQUENCE [LARGE SCALE GENOMIC DNA]</scope>
    <source>
        <strain evidence="3 4">ID0723</strain>
    </source>
</reference>
<proteinExistence type="predicted"/>
<dbReference type="SUPFAM" id="SSF56954">
    <property type="entry name" value="Outer membrane efflux proteins (OEP)"/>
    <property type="match status" value="1"/>
</dbReference>
<evidence type="ECO:0000313" key="3">
    <source>
        <dbReference type="EMBL" id="NUZ08909.1"/>
    </source>
</evidence>
<keyword evidence="1" id="KW-0175">Coiled coil</keyword>
<name>A0A7Y6NTB1_9BURK</name>